<dbReference type="Pfam" id="PF19300">
    <property type="entry name" value="BPD_transp_1_N"/>
    <property type="match status" value="1"/>
</dbReference>
<keyword evidence="5 7" id="KW-1133">Transmembrane helix</keyword>
<dbReference type="InterPro" id="IPR045621">
    <property type="entry name" value="BPD_transp_1_N"/>
</dbReference>
<dbReference type="InterPro" id="IPR000515">
    <property type="entry name" value="MetI-like"/>
</dbReference>
<dbReference type="Proteomes" id="UP001597114">
    <property type="component" value="Unassembled WGS sequence"/>
</dbReference>
<accession>A0ABW4F288</accession>
<dbReference type="Pfam" id="PF00528">
    <property type="entry name" value="BPD_transp_1"/>
    <property type="match status" value="1"/>
</dbReference>
<comment type="subcellular location">
    <subcellularLocation>
        <location evidence="1 7">Cell membrane</location>
        <topology evidence="1 7">Multi-pass membrane protein</topology>
    </subcellularLocation>
</comment>
<keyword evidence="4 7" id="KW-0812">Transmembrane</keyword>
<dbReference type="EMBL" id="JBHUCO010000034">
    <property type="protein sequence ID" value="MFD1521437.1"/>
    <property type="molecule type" value="Genomic_DNA"/>
</dbReference>
<feature type="transmembrane region" description="Helical" evidence="7">
    <location>
        <begin position="126"/>
        <end position="146"/>
    </location>
</feature>
<dbReference type="InterPro" id="IPR035906">
    <property type="entry name" value="MetI-like_sf"/>
</dbReference>
<comment type="similarity">
    <text evidence="7">Belongs to the binding-protein-dependent transport system permease family.</text>
</comment>
<keyword evidence="2 7" id="KW-0813">Transport</keyword>
<organism evidence="9 10">
    <name type="scientific">Pseudonocardia yunnanensis</name>
    <dbReference type="NCBI Taxonomy" id="58107"/>
    <lineage>
        <taxon>Bacteria</taxon>
        <taxon>Bacillati</taxon>
        <taxon>Actinomycetota</taxon>
        <taxon>Actinomycetes</taxon>
        <taxon>Pseudonocardiales</taxon>
        <taxon>Pseudonocardiaceae</taxon>
        <taxon>Pseudonocardia</taxon>
    </lineage>
</organism>
<dbReference type="RefSeq" id="WP_344724517.1">
    <property type="nucleotide sequence ID" value="NZ_BAAAUS010000025.1"/>
</dbReference>
<keyword evidence="6 7" id="KW-0472">Membrane</keyword>
<evidence type="ECO:0000256" key="2">
    <source>
        <dbReference type="ARBA" id="ARBA00022448"/>
    </source>
</evidence>
<dbReference type="Gene3D" id="1.10.3720.10">
    <property type="entry name" value="MetI-like"/>
    <property type="match status" value="1"/>
</dbReference>
<reference evidence="10" key="1">
    <citation type="journal article" date="2019" name="Int. J. Syst. Evol. Microbiol.">
        <title>The Global Catalogue of Microorganisms (GCM) 10K type strain sequencing project: providing services to taxonomists for standard genome sequencing and annotation.</title>
        <authorList>
            <consortium name="The Broad Institute Genomics Platform"/>
            <consortium name="The Broad Institute Genome Sequencing Center for Infectious Disease"/>
            <person name="Wu L."/>
            <person name="Ma J."/>
        </authorList>
    </citation>
    <scope>NUCLEOTIDE SEQUENCE [LARGE SCALE GENOMIC DNA]</scope>
    <source>
        <strain evidence="10">CCM 7043</strain>
    </source>
</reference>
<keyword evidence="3" id="KW-1003">Cell membrane</keyword>
<protein>
    <submittedName>
        <fullName evidence="9">ABC transporter permease</fullName>
    </submittedName>
</protein>
<evidence type="ECO:0000256" key="3">
    <source>
        <dbReference type="ARBA" id="ARBA00022475"/>
    </source>
</evidence>
<evidence type="ECO:0000256" key="7">
    <source>
        <dbReference type="RuleBase" id="RU363032"/>
    </source>
</evidence>
<feature type="domain" description="ABC transmembrane type-1" evidence="8">
    <location>
        <begin position="120"/>
        <end position="326"/>
    </location>
</feature>
<proteinExistence type="inferred from homology"/>
<dbReference type="CDD" id="cd06261">
    <property type="entry name" value="TM_PBP2"/>
    <property type="match status" value="1"/>
</dbReference>
<evidence type="ECO:0000256" key="1">
    <source>
        <dbReference type="ARBA" id="ARBA00004651"/>
    </source>
</evidence>
<evidence type="ECO:0000259" key="8">
    <source>
        <dbReference type="PROSITE" id="PS50928"/>
    </source>
</evidence>
<gene>
    <name evidence="9" type="ORF">ACFSJD_28325</name>
</gene>
<dbReference type="PROSITE" id="PS50928">
    <property type="entry name" value="ABC_TM1"/>
    <property type="match status" value="1"/>
</dbReference>
<feature type="transmembrane region" description="Helical" evidence="7">
    <location>
        <begin position="262"/>
        <end position="287"/>
    </location>
</feature>
<dbReference type="PANTHER" id="PTHR43163">
    <property type="entry name" value="DIPEPTIDE TRANSPORT SYSTEM PERMEASE PROTEIN DPPB-RELATED"/>
    <property type="match status" value="1"/>
</dbReference>
<keyword evidence="10" id="KW-1185">Reference proteome</keyword>
<feature type="transmembrane region" description="Helical" evidence="7">
    <location>
        <begin position="307"/>
        <end position="333"/>
    </location>
</feature>
<feature type="transmembrane region" description="Helical" evidence="7">
    <location>
        <begin position="167"/>
        <end position="190"/>
    </location>
</feature>
<comment type="caution">
    <text evidence="9">The sequence shown here is derived from an EMBL/GenBank/DDBJ whole genome shotgun (WGS) entry which is preliminary data.</text>
</comment>
<name>A0ABW4F288_9PSEU</name>
<evidence type="ECO:0000313" key="10">
    <source>
        <dbReference type="Proteomes" id="UP001597114"/>
    </source>
</evidence>
<evidence type="ECO:0000256" key="5">
    <source>
        <dbReference type="ARBA" id="ARBA00022989"/>
    </source>
</evidence>
<feature type="transmembrane region" description="Helical" evidence="7">
    <location>
        <begin position="202"/>
        <end position="220"/>
    </location>
</feature>
<evidence type="ECO:0000313" key="9">
    <source>
        <dbReference type="EMBL" id="MFD1521437.1"/>
    </source>
</evidence>
<dbReference type="PANTHER" id="PTHR43163:SF7">
    <property type="entry name" value="DIPEPTIDE-TRANSPORT INTEGRAL MEMBRANE PROTEIN ABC TRANSPORTER DPPB-RELATED"/>
    <property type="match status" value="1"/>
</dbReference>
<dbReference type="SUPFAM" id="SSF161098">
    <property type="entry name" value="MetI-like"/>
    <property type="match status" value="1"/>
</dbReference>
<evidence type="ECO:0000256" key="6">
    <source>
        <dbReference type="ARBA" id="ARBA00023136"/>
    </source>
</evidence>
<evidence type="ECO:0000256" key="4">
    <source>
        <dbReference type="ARBA" id="ARBA00022692"/>
    </source>
</evidence>
<sequence>MSADAMSPTRRRGRIGIGSGLLGSPTVRVVGKRLLQAVPVLWGTTFLSFCLLNLLPGDAAQALLGENATEQDVAALRARLHLDQPFFERYLRWLGGVLTGNFDPSLTSGQSIAVEIMPRLLVSAEILVYVIVLSVLLTITVAVLAARRPRGVVDRISIGVSMIGLSAPHFVFALVLIYVFAVFLGVVPALGYVGFADDPVEHFRSLALPVATLVFVMFCGDSRQLRADLVDQLEGEDYIRTARAKGVPPWGVLLKHALRNSVFTLLTVVGGQVGLFIGGTVVLEQIFAIPGMGQGLMQAITFQDIPMVQTMVLIIAAAVVLANLVTDLLYAVLDPRIRHGRPNS</sequence>